<protein>
    <submittedName>
        <fullName evidence="2">Uncharacterized protein</fullName>
    </submittedName>
</protein>
<dbReference type="Proteomes" id="UP000225706">
    <property type="component" value="Unassembled WGS sequence"/>
</dbReference>
<evidence type="ECO:0000313" key="2">
    <source>
        <dbReference type="EMBL" id="PFX17486.1"/>
    </source>
</evidence>
<reference evidence="3" key="1">
    <citation type="journal article" date="2017" name="bioRxiv">
        <title>Comparative analysis of the genomes of Stylophora pistillata and Acropora digitifera provides evidence for extensive differences between species of corals.</title>
        <authorList>
            <person name="Voolstra C.R."/>
            <person name="Li Y."/>
            <person name="Liew Y.J."/>
            <person name="Baumgarten S."/>
            <person name="Zoccola D."/>
            <person name="Flot J.-F."/>
            <person name="Tambutte S."/>
            <person name="Allemand D."/>
            <person name="Aranda M."/>
        </authorList>
    </citation>
    <scope>NUCLEOTIDE SEQUENCE [LARGE SCALE GENOMIC DNA]</scope>
</reference>
<feature type="compositionally biased region" description="Polar residues" evidence="1">
    <location>
        <begin position="150"/>
        <end position="172"/>
    </location>
</feature>
<name>A0A2B4RJY0_STYPI</name>
<accession>A0A2B4RJY0</accession>
<feature type="compositionally biased region" description="Acidic residues" evidence="1">
    <location>
        <begin position="535"/>
        <end position="555"/>
    </location>
</feature>
<evidence type="ECO:0000313" key="3">
    <source>
        <dbReference type="Proteomes" id="UP000225706"/>
    </source>
</evidence>
<keyword evidence="3" id="KW-1185">Reference proteome</keyword>
<feature type="region of interest" description="Disordered" evidence="1">
    <location>
        <begin position="1"/>
        <end position="113"/>
    </location>
</feature>
<dbReference type="EMBL" id="LSMT01000470">
    <property type="protein sequence ID" value="PFX17486.1"/>
    <property type="molecule type" value="Genomic_DNA"/>
</dbReference>
<sequence length="574" mass="62828">MSFPISCSAQESEELNSDQTGSLNARTNDSRSSASDAKTSHSEFSDVSQGHATSQICGRSNPTEPSTENVAFEEGSITTNEEPERTAGRRRNDLEQPGAYQLVDGRRHTSESWEMSTPIHGNELAGTIAVDGQFGDGSCPVQEEDPIAGTTASAHARQSFQMDNDDASSGHSICNGGDGNALLQEDQVEQDDRMERPEHQPFLQQEGGTQVNGLCVPIQETELCRSRESGTCQTRDQGCASSHYLQETEQPAARQPGEPSALLYSQQPRDDGSVNVVSSLGQIEQPIEHACERQEIGTWIGQIDRQAGDNGFVPAVFSSAIDSDSFEYKFGVRMYPNGVGDGRGSTVAEVRQHYKMEEMAATNGPEGTISSKTQESIETTYTQDFGTISKQSLKRTKKWGAKYFTHEKSYYPVPKSSVELRDVDLMKPSPAGNVDLNIEAAMKELVDRYRPVRQKTVRSETTEDKAGALPPAVYSSAPSCTRVTFREDVQDNPETGNEERVDQDTNIPRAIGGVPRITFVDESMLGVVAVGDVTDLPEQEDEFDTDSESDAENDTDTTFSIFGRAIRAHFRLDL</sequence>
<evidence type="ECO:0000256" key="1">
    <source>
        <dbReference type="SAM" id="MobiDB-lite"/>
    </source>
</evidence>
<gene>
    <name evidence="2" type="ORF">AWC38_SpisGene18185</name>
</gene>
<comment type="caution">
    <text evidence="2">The sequence shown here is derived from an EMBL/GenBank/DDBJ whole genome shotgun (WGS) entry which is preliminary data.</text>
</comment>
<feature type="compositionally biased region" description="Polar residues" evidence="1">
    <location>
        <begin position="45"/>
        <end position="69"/>
    </location>
</feature>
<feature type="compositionally biased region" description="Polar residues" evidence="1">
    <location>
        <begin position="1"/>
        <end position="10"/>
    </location>
</feature>
<organism evidence="2 3">
    <name type="scientific">Stylophora pistillata</name>
    <name type="common">Smooth cauliflower coral</name>
    <dbReference type="NCBI Taxonomy" id="50429"/>
    <lineage>
        <taxon>Eukaryota</taxon>
        <taxon>Metazoa</taxon>
        <taxon>Cnidaria</taxon>
        <taxon>Anthozoa</taxon>
        <taxon>Hexacorallia</taxon>
        <taxon>Scleractinia</taxon>
        <taxon>Astrocoeniina</taxon>
        <taxon>Pocilloporidae</taxon>
        <taxon>Stylophora</taxon>
    </lineage>
</organism>
<feature type="compositionally biased region" description="Polar residues" evidence="1">
    <location>
        <begin position="17"/>
        <end position="37"/>
    </location>
</feature>
<feature type="region of interest" description="Disordered" evidence="1">
    <location>
        <begin position="245"/>
        <end position="270"/>
    </location>
</feature>
<dbReference type="OrthoDB" id="5990150at2759"/>
<proteinExistence type="predicted"/>
<feature type="region of interest" description="Disordered" evidence="1">
    <location>
        <begin position="134"/>
        <end position="180"/>
    </location>
</feature>
<feature type="region of interest" description="Disordered" evidence="1">
    <location>
        <begin position="533"/>
        <end position="556"/>
    </location>
</feature>
<feature type="compositionally biased region" description="Basic and acidic residues" evidence="1">
    <location>
        <begin position="82"/>
        <end position="94"/>
    </location>
</feature>
<dbReference type="AlphaFoldDB" id="A0A2B4RJY0"/>